<accession>A0A327NHF3</accession>
<organism evidence="2 3">
    <name type="scientific">Pseudomonas fluorescens</name>
    <dbReference type="NCBI Taxonomy" id="294"/>
    <lineage>
        <taxon>Bacteria</taxon>
        <taxon>Pseudomonadati</taxon>
        <taxon>Pseudomonadota</taxon>
        <taxon>Gammaproteobacteria</taxon>
        <taxon>Pseudomonadales</taxon>
        <taxon>Pseudomonadaceae</taxon>
        <taxon>Pseudomonas</taxon>
    </lineage>
</organism>
<keyword evidence="2" id="KW-0808">Transferase</keyword>
<name>A0A327NHF3_PSEFL</name>
<dbReference type="GO" id="GO:0016301">
    <property type="term" value="F:kinase activity"/>
    <property type="evidence" value="ECO:0007669"/>
    <property type="project" value="UniProtKB-KW"/>
</dbReference>
<feature type="compositionally biased region" description="Basic and acidic residues" evidence="1">
    <location>
        <begin position="124"/>
        <end position="134"/>
    </location>
</feature>
<protein>
    <submittedName>
        <fullName evidence="2">Serine kinase/phosphatase</fullName>
    </submittedName>
</protein>
<evidence type="ECO:0000313" key="3">
    <source>
        <dbReference type="Proteomes" id="UP000249493"/>
    </source>
</evidence>
<feature type="compositionally biased region" description="Basic and acidic residues" evidence="1">
    <location>
        <begin position="36"/>
        <end position="50"/>
    </location>
</feature>
<dbReference type="RefSeq" id="WP_111279653.1">
    <property type="nucleotide sequence ID" value="NZ_QLIN01000001.1"/>
</dbReference>
<evidence type="ECO:0000313" key="2">
    <source>
        <dbReference type="EMBL" id="RAI71978.1"/>
    </source>
</evidence>
<dbReference type="Proteomes" id="UP000249493">
    <property type="component" value="Unassembled WGS sequence"/>
</dbReference>
<sequence>MTDSRRPYDAEQPEPIDDNEDRMGSVHELDFDEEEPGARIGDELPDNEREQHMLHQRALEAAMTGVSPDDHEPTDDDMSPETLILEDGARDAREAGEGHQADWDLSVVDEDDIGGGNGLDEAELALRDPMDKKR</sequence>
<dbReference type="AlphaFoldDB" id="A0A327NHF3"/>
<feature type="compositionally biased region" description="Basic and acidic residues" evidence="1">
    <location>
        <begin position="92"/>
        <end position="102"/>
    </location>
</feature>
<dbReference type="EMBL" id="QLIN01000001">
    <property type="protein sequence ID" value="RAI71978.1"/>
    <property type="molecule type" value="Genomic_DNA"/>
</dbReference>
<keyword evidence="2" id="KW-0418">Kinase</keyword>
<reference evidence="2 3" key="1">
    <citation type="submission" date="2018-06" db="EMBL/GenBank/DDBJ databases">
        <authorList>
            <person name="Zhirakovskaya E."/>
        </authorList>
    </citation>
    <scope>NUCLEOTIDE SEQUENCE [LARGE SCALE GENOMIC DNA]</scope>
    <source>
        <strain evidence="2 3">LY3</strain>
    </source>
</reference>
<feature type="region of interest" description="Disordered" evidence="1">
    <location>
        <begin position="92"/>
        <end position="134"/>
    </location>
</feature>
<proteinExistence type="predicted"/>
<feature type="compositionally biased region" description="Acidic residues" evidence="1">
    <location>
        <begin position="11"/>
        <end position="20"/>
    </location>
</feature>
<evidence type="ECO:0000256" key="1">
    <source>
        <dbReference type="SAM" id="MobiDB-lite"/>
    </source>
</evidence>
<comment type="caution">
    <text evidence="2">The sequence shown here is derived from an EMBL/GenBank/DDBJ whole genome shotgun (WGS) entry which is preliminary data.</text>
</comment>
<gene>
    <name evidence="2" type="ORF">DOZ80_00045</name>
</gene>
<feature type="region of interest" description="Disordered" evidence="1">
    <location>
        <begin position="1"/>
        <end position="50"/>
    </location>
</feature>